<dbReference type="Pfam" id="PF17919">
    <property type="entry name" value="RT_RNaseH_2"/>
    <property type="match status" value="1"/>
</dbReference>
<keyword evidence="4" id="KW-1185">Reference proteome</keyword>
<feature type="non-terminal residue" evidence="3">
    <location>
        <position position="1"/>
    </location>
</feature>
<accession>A0AAN8WLZ1</accession>
<protein>
    <recommendedName>
        <fullName evidence="2">Reverse transcriptase/retrotransposon-derived protein RNase H-like domain-containing protein</fullName>
    </recommendedName>
</protein>
<sequence>VGLDEASKSYTVINTHRGLMAVTMLVYDISSDPAIFQNMMEQLIAACLAHFDSKAEGIVSADGSPYALGAKLSIVTLEGGNSVMFASRTLSDPERNCSQLNWKGPLHPHLYAYRDNVGTTQCIMDGLSCINNKAAVVVFLDLEKAFELANPAAILSSLAKKGVKGHLLSWVSNHVRNREARVKFQGIYQLTRN</sequence>
<dbReference type="PANTHER" id="PTHR37984:SF5">
    <property type="entry name" value="PROTEIN NYNRIN-LIKE"/>
    <property type="match status" value="1"/>
</dbReference>
<evidence type="ECO:0000313" key="4">
    <source>
        <dbReference type="Proteomes" id="UP001381693"/>
    </source>
</evidence>
<dbReference type="InterPro" id="IPR050951">
    <property type="entry name" value="Retrovirus_Pol_polyprotein"/>
</dbReference>
<dbReference type="PANTHER" id="PTHR37984">
    <property type="entry name" value="PROTEIN CBG26694"/>
    <property type="match status" value="1"/>
</dbReference>
<evidence type="ECO:0000259" key="2">
    <source>
        <dbReference type="Pfam" id="PF17919"/>
    </source>
</evidence>
<gene>
    <name evidence="3" type="ORF">SK128_024159</name>
</gene>
<dbReference type="EMBL" id="JAXCGZ010021653">
    <property type="protein sequence ID" value="KAK7046158.1"/>
    <property type="molecule type" value="Genomic_DNA"/>
</dbReference>
<name>A0AAN8WLZ1_HALRR</name>
<organism evidence="3 4">
    <name type="scientific">Halocaridina rubra</name>
    <name type="common">Hawaiian red shrimp</name>
    <dbReference type="NCBI Taxonomy" id="373956"/>
    <lineage>
        <taxon>Eukaryota</taxon>
        <taxon>Metazoa</taxon>
        <taxon>Ecdysozoa</taxon>
        <taxon>Arthropoda</taxon>
        <taxon>Crustacea</taxon>
        <taxon>Multicrustacea</taxon>
        <taxon>Malacostraca</taxon>
        <taxon>Eumalacostraca</taxon>
        <taxon>Eucarida</taxon>
        <taxon>Decapoda</taxon>
        <taxon>Pleocyemata</taxon>
        <taxon>Caridea</taxon>
        <taxon>Atyoidea</taxon>
        <taxon>Atyidae</taxon>
        <taxon>Halocaridina</taxon>
    </lineage>
</organism>
<dbReference type="AlphaFoldDB" id="A0AAN8WLZ1"/>
<evidence type="ECO:0000256" key="1">
    <source>
        <dbReference type="ARBA" id="ARBA00023268"/>
    </source>
</evidence>
<dbReference type="Proteomes" id="UP001381693">
    <property type="component" value="Unassembled WGS sequence"/>
</dbReference>
<evidence type="ECO:0000313" key="3">
    <source>
        <dbReference type="EMBL" id="KAK7046158.1"/>
    </source>
</evidence>
<dbReference type="InterPro" id="IPR041577">
    <property type="entry name" value="RT_RNaseH_2"/>
</dbReference>
<proteinExistence type="predicted"/>
<dbReference type="GO" id="GO:0071897">
    <property type="term" value="P:DNA biosynthetic process"/>
    <property type="evidence" value="ECO:0007669"/>
    <property type="project" value="UniProtKB-ARBA"/>
</dbReference>
<dbReference type="InterPro" id="IPR043502">
    <property type="entry name" value="DNA/RNA_pol_sf"/>
</dbReference>
<dbReference type="GO" id="GO:0003824">
    <property type="term" value="F:catalytic activity"/>
    <property type="evidence" value="ECO:0007669"/>
    <property type="project" value="UniProtKB-KW"/>
</dbReference>
<keyword evidence="1" id="KW-0511">Multifunctional enzyme</keyword>
<reference evidence="3 4" key="1">
    <citation type="submission" date="2023-11" db="EMBL/GenBank/DDBJ databases">
        <title>Halocaridina rubra genome assembly.</title>
        <authorList>
            <person name="Smith C."/>
        </authorList>
    </citation>
    <scope>NUCLEOTIDE SEQUENCE [LARGE SCALE GENOMIC DNA]</scope>
    <source>
        <strain evidence="3">EP-1</strain>
        <tissue evidence="3">Whole</tissue>
    </source>
</reference>
<feature type="domain" description="Reverse transcriptase/retrotransposon-derived protein RNase H-like" evidence="2">
    <location>
        <begin position="37"/>
        <end position="100"/>
    </location>
</feature>
<dbReference type="SUPFAM" id="SSF56672">
    <property type="entry name" value="DNA/RNA polymerases"/>
    <property type="match status" value="1"/>
</dbReference>
<comment type="caution">
    <text evidence="3">The sequence shown here is derived from an EMBL/GenBank/DDBJ whole genome shotgun (WGS) entry which is preliminary data.</text>
</comment>